<proteinExistence type="predicted"/>
<reference evidence="1" key="1">
    <citation type="journal article" date="2015" name="Proc. Natl. Acad. Sci. U.S.A.">
        <title>Networks of energetic and metabolic interactions define dynamics in microbial communities.</title>
        <authorList>
            <person name="Embree M."/>
            <person name="Liu J.K."/>
            <person name="Al-Bassam M.M."/>
            <person name="Zengler K."/>
        </authorList>
    </citation>
    <scope>NUCLEOTIDE SEQUENCE</scope>
</reference>
<evidence type="ECO:0000313" key="1">
    <source>
        <dbReference type="EMBL" id="KUG25864.1"/>
    </source>
</evidence>
<accession>A0A0W8FY63</accession>
<dbReference type="EMBL" id="LNQE01000587">
    <property type="protein sequence ID" value="KUG25864.1"/>
    <property type="molecule type" value="Genomic_DNA"/>
</dbReference>
<protein>
    <submittedName>
        <fullName evidence="1">Uncharacterized protein</fullName>
    </submittedName>
</protein>
<organism evidence="1">
    <name type="scientific">hydrocarbon metagenome</name>
    <dbReference type="NCBI Taxonomy" id="938273"/>
    <lineage>
        <taxon>unclassified sequences</taxon>
        <taxon>metagenomes</taxon>
        <taxon>ecological metagenomes</taxon>
    </lineage>
</organism>
<gene>
    <name evidence="1" type="ORF">ASZ90_004309</name>
</gene>
<sequence>MQRYIDAIRKNVCAICVDSDDDGDCTLTTKELCAVEYYLPKILEVVHSIDSDDLMEYHTKLKDTICAECAASDDKDHCYLRDDANCSLDRYFTLIVETIKKVDQGIV</sequence>
<name>A0A0W8FY63_9ZZZZ</name>
<dbReference type="AlphaFoldDB" id="A0A0W8FY63"/>
<comment type="caution">
    <text evidence="1">The sequence shown here is derived from an EMBL/GenBank/DDBJ whole genome shotgun (WGS) entry which is preliminary data.</text>
</comment>